<organism evidence="1 2">
    <name type="scientific">Zarea fungicola</name>
    <dbReference type="NCBI Taxonomy" id="93591"/>
    <lineage>
        <taxon>Eukaryota</taxon>
        <taxon>Fungi</taxon>
        <taxon>Dikarya</taxon>
        <taxon>Ascomycota</taxon>
        <taxon>Pezizomycotina</taxon>
        <taxon>Sordariomycetes</taxon>
        <taxon>Hypocreomycetidae</taxon>
        <taxon>Hypocreales</taxon>
        <taxon>Cordycipitaceae</taxon>
        <taxon>Zarea</taxon>
    </lineage>
</organism>
<evidence type="ECO:0000313" key="1">
    <source>
        <dbReference type="EMBL" id="KAJ2966384.1"/>
    </source>
</evidence>
<proteinExistence type="predicted"/>
<comment type="caution">
    <text evidence="1">The sequence shown here is derived from an EMBL/GenBank/DDBJ whole genome shotgun (WGS) entry which is preliminary data.</text>
</comment>
<name>A0ACC1MJE0_9HYPO</name>
<gene>
    <name evidence="1" type="ORF">NQ176_g10176</name>
</gene>
<dbReference type="Proteomes" id="UP001143910">
    <property type="component" value="Unassembled WGS sequence"/>
</dbReference>
<evidence type="ECO:0000313" key="2">
    <source>
        <dbReference type="Proteomes" id="UP001143910"/>
    </source>
</evidence>
<reference evidence="1" key="1">
    <citation type="submission" date="2022-08" db="EMBL/GenBank/DDBJ databases">
        <title>Genome Sequence of Lecanicillium fungicola.</title>
        <authorList>
            <person name="Buettner E."/>
        </authorList>
    </citation>
    <scope>NUCLEOTIDE SEQUENCE</scope>
    <source>
        <strain evidence="1">Babe33</strain>
    </source>
</reference>
<dbReference type="EMBL" id="JANJQO010002645">
    <property type="protein sequence ID" value="KAJ2966384.1"/>
    <property type="molecule type" value="Genomic_DNA"/>
</dbReference>
<accession>A0ACC1MJE0</accession>
<sequence length="211" mass="23203">MLRNALVLASVAGLAAAQFPPPVTGVKTITSKFHENVTISYKQGSIIQPGLCETTPGVKSYAGHVHLPASLLQDIHGIKHDFDTNTFFWFFEARHDPDNAPLAIWLNGGPGSSSMIGLLQENGPCFINEDAETVTNNPWSWNNHVNMLYIDEPNQVGFSYDSPTNFTISVNSDKEELHVATDFSKEKTPTLNSTTRVGTLFLRRVPPLPPK</sequence>
<keyword evidence="2" id="KW-1185">Reference proteome</keyword>
<protein>
    <submittedName>
        <fullName evidence="1">Uncharacterized protein</fullName>
    </submittedName>
</protein>